<keyword evidence="1" id="KW-0175">Coiled coil</keyword>
<organism evidence="4 5">
    <name type="scientific">Copsychus sechellarum</name>
    <dbReference type="NCBI Taxonomy" id="797021"/>
    <lineage>
        <taxon>Eukaryota</taxon>
        <taxon>Metazoa</taxon>
        <taxon>Chordata</taxon>
        <taxon>Craniata</taxon>
        <taxon>Vertebrata</taxon>
        <taxon>Euteleostomi</taxon>
        <taxon>Archelosauria</taxon>
        <taxon>Archosauria</taxon>
        <taxon>Dinosauria</taxon>
        <taxon>Saurischia</taxon>
        <taxon>Theropoda</taxon>
        <taxon>Coelurosauria</taxon>
        <taxon>Aves</taxon>
        <taxon>Neognathae</taxon>
        <taxon>Neoaves</taxon>
        <taxon>Telluraves</taxon>
        <taxon>Australaves</taxon>
        <taxon>Passeriformes</taxon>
        <taxon>Muscicapidae</taxon>
        <taxon>Copsychus</taxon>
    </lineage>
</organism>
<dbReference type="AlphaFoldDB" id="A0A851VNH9"/>
<name>A0A851VNH9_9PASS</name>
<feature type="compositionally biased region" description="Basic residues" evidence="2">
    <location>
        <begin position="621"/>
        <end position="631"/>
    </location>
</feature>
<feature type="non-terminal residue" evidence="4">
    <location>
        <position position="659"/>
    </location>
</feature>
<feature type="coiled-coil region" evidence="1">
    <location>
        <begin position="42"/>
        <end position="69"/>
    </location>
</feature>
<keyword evidence="5" id="KW-1185">Reference proteome</keyword>
<protein>
    <submittedName>
        <fullName evidence="4">RB8NL protein</fullName>
    </submittedName>
</protein>
<feature type="region of interest" description="Disordered" evidence="2">
    <location>
        <begin position="128"/>
        <end position="202"/>
    </location>
</feature>
<evidence type="ECO:0000259" key="3">
    <source>
        <dbReference type="Pfam" id="PF10482"/>
    </source>
</evidence>
<feature type="compositionally biased region" description="Low complexity" evidence="2">
    <location>
        <begin position="190"/>
        <end position="201"/>
    </location>
</feature>
<feature type="compositionally biased region" description="Basic and acidic residues" evidence="2">
    <location>
        <begin position="552"/>
        <end position="569"/>
    </location>
</feature>
<evidence type="ECO:0000313" key="5">
    <source>
        <dbReference type="Proteomes" id="UP000659062"/>
    </source>
</evidence>
<feature type="region of interest" description="Disordered" evidence="2">
    <location>
        <begin position="605"/>
        <end position="631"/>
    </location>
</feature>
<feature type="compositionally biased region" description="Low complexity" evidence="2">
    <location>
        <begin position="140"/>
        <end position="162"/>
    </location>
</feature>
<evidence type="ECO:0000313" key="4">
    <source>
        <dbReference type="EMBL" id="NXD41113.1"/>
    </source>
</evidence>
<sequence length="659" mass="73460">MTTESFAEFLNKLKEIHEKEVQGLHSKVTELTTEKCRDAQRIEELFAKNHQLREQQKVLKENVKVLENRLRAGLCDRCMVTQELAKKKQNEYETSHFQSLQHIFILSNETNRLREENKTLKEELKRLRSLEDRTKTPGVSSRESCSTPSSPLTLLSPVSRSVSTEKAEHGEAEAHQDVPDLELSEEKLQRSSPSSRTSPGSVLQEVSLAEIASQRISNQLHGTIALVRPGSRPCLLEKSPSGAAVSPPARNTLPPEREHSPSLEAYLAASKLDSSKAAPSYESLKLSARREQLCLLHKHLSLQQLGLAGPGSPAERDSFPGALLRARAAEGRARSRHAWEEPAALLKLPATMVYVRDQQLEEKLQLLKQRERLQHLLLQQSPPGQRAHGHGEPPPGQRPPSPWLACKEERLLLEEAAGGKDEKELWLCRERCELRARVKEARDEDADAPLDLSEPGRGRDTGWAGHGAHGAQRGELRCPHRRPGAARPLPGAAKEEEEDEEDAAVLTLSRAYLTNSSTPSDPEAPPEAGIRRDVSAQKGEAGKKPQANVTFEKARVKDDNDAESGKQESDEPDTTDSEVCLFYEDEILQEAEADGKYFCTKDKVHVQQRKRKRGEDPWIKGSKKSMRGKKKIKVEQCPVGITNELENCSASHNDPSKES</sequence>
<reference evidence="4" key="1">
    <citation type="submission" date="2019-09" db="EMBL/GenBank/DDBJ databases">
        <title>Bird 10,000 Genomes (B10K) Project - Family phase.</title>
        <authorList>
            <person name="Zhang G."/>
        </authorList>
    </citation>
    <scope>NUCLEOTIDE SEQUENCE</scope>
    <source>
        <strain evidence="4">OUT-0061</strain>
        <tissue evidence="4">Blood</tissue>
    </source>
</reference>
<feature type="region of interest" description="Disordered" evidence="2">
    <location>
        <begin position="439"/>
        <end position="578"/>
    </location>
</feature>
<dbReference type="PANTHER" id="PTHR15107">
    <property type="entry name" value="RETINOBLASTOMA BINDING PROTEIN 8"/>
    <property type="match status" value="1"/>
</dbReference>
<dbReference type="InterPro" id="IPR019518">
    <property type="entry name" value="CtIP_N"/>
</dbReference>
<comment type="caution">
    <text evidence="4">The sequence shown here is derived from an EMBL/GenBank/DDBJ whole genome shotgun (WGS) entry which is preliminary data.</text>
</comment>
<feature type="compositionally biased region" description="Pro residues" evidence="2">
    <location>
        <begin position="392"/>
        <end position="402"/>
    </location>
</feature>
<evidence type="ECO:0000256" key="2">
    <source>
        <dbReference type="SAM" id="MobiDB-lite"/>
    </source>
</evidence>
<dbReference type="OrthoDB" id="8809203at2759"/>
<feature type="non-terminal residue" evidence="4">
    <location>
        <position position="1"/>
    </location>
</feature>
<feature type="region of interest" description="Disordered" evidence="2">
    <location>
        <begin position="237"/>
        <end position="260"/>
    </location>
</feature>
<dbReference type="PANTHER" id="PTHR15107:SF3">
    <property type="entry name" value="RBBP8 N-TERMINAL-LIKE PROTEIN"/>
    <property type="match status" value="1"/>
</dbReference>
<dbReference type="InterPro" id="IPR033316">
    <property type="entry name" value="RBBP8-like"/>
</dbReference>
<feature type="compositionally biased region" description="Basic and acidic residues" evidence="2">
    <location>
        <begin position="529"/>
        <end position="543"/>
    </location>
</feature>
<gene>
    <name evidence="4" type="primary">Rbbp8nl</name>
    <name evidence="4" type="ORF">COPSEC_R09868</name>
</gene>
<evidence type="ECO:0000256" key="1">
    <source>
        <dbReference type="SAM" id="Coils"/>
    </source>
</evidence>
<proteinExistence type="predicted"/>
<dbReference type="Proteomes" id="UP000659062">
    <property type="component" value="Unassembled WGS sequence"/>
</dbReference>
<dbReference type="Pfam" id="PF10482">
    <property type="entry name" value="CtIP_N"/>
    <property type="match status" value="1"/>
</dbReference>
<dbReference type="EMBL" id="WBNE01000078">
    <property type="protein sequence ID" value="NXD41113.1"/>
    <property type="molecule type" value="Genomic_DNA"/>
</dbReference>
<feature type="domain" description="DNA endonuclease Ctp1 N-terminal" evidence="3">
    <location>
        <begin position="6"/>
        <end position="125"/>
    </location>
</feature>
<accession>A0A851VNH9</accession>
<feature type="compositionally biased region" description="Basic and acidic residues" evidence="2">
    <location>
        <begin position="163"/>
        <end position="189"/>
    </location>
</feature>
<feature type="region of interest" description="Disordered" evidence="2">
    <location>
        <begin position="381"/>
        <end position="403"/>
    </location>
</feature>